<dbReference type="RefSeq" id="XP_001797668.1">
    <property type="nucleotide sequence ID" value="XM_001797616.1"/>
</dbReference>
<proteinExistence type="predicted"/>
<feature type="signal peptide" evidence="1">
    <location>
        <begin position="1"/>
        <end position="16"/>
    </location>
</feature>
<dbReference type="OMA" id="IFYANAY"/>
<protein>
    <recommendedName>
        <fullName evidence="4">Ig-like domain-containing protein</fullName>
    </recommendedName>
</protein>
<keyword evidence="3" id="KW-1185">Reference proteome</keyword>
<dbReference type="KEGG" id="pno:SNOG_07329"/>
<evidence type="ECO:0008006" key="4">
    <source>
        <dbReference type="Google" id="ProtNLM"/>
    </source>
</evidence>
<dbReference type="Proteomes" id="UP000663193">
    <property type="component" value="Chromosome 4"/>
</dbReference>
<reference evidence="3" key="1">
    <citation type="journal article" date="2021" name="BMC Genomics">
        <title>Chromosome-level genome assembly and manually-curated proteome of model necrotroph Parastagonospora nodorum Sn15 reveals a genome-wide trove of candidate effector homologs, and redundancy of virulence-related functions within an accessory chromosome.</title>
        <authorList>
            <person name="Bertazzoni S."/>
            <person name="Jones D.A.B."/>
            <person name="Phan H.T."/>
            <person name="Tan K.-C."/>
            <person name="Hane J.K."/>
        </authorList>
    </citation>
    <scope>NUCLEOTIDE SEQUENCE [LARGE SCALE GENOMIC DNA]</scope>
    <source>
        <strain evidence="3">SN15 / ATCC MYA-4574 / FGSC 10173)</strain>
    </source>
</reference>
<dbReference type="OrthoDB" id="2910287at2759"/>
<name>A0A7U2EVS5_PHANO</name>
<organism evidence="2 3">
    <name type="scientific">Phaeosphaeria nodorum (strain SN15 / ATCC MYA-4574 / FGSC 10173)</name>
    <name type="common">Glume blotch fungus</name>
    <name type="synonym">Parastagonospora nodorum</name>
    <dbReference type="NCBI Taxonomy" id="321614"/>
    <lineage>
        <taxon>Eukaryota</taxon>
        <taxon>Fungi</taxon>
        <taxon>Dikarya</taxon>
        <taxon>Ascomycota</taxon>
        <taxon>Pezizomycotina</taxon>
        <taxon>Dothideomycetes</taxon>
        <taxon>Pleosporomycetidae</taxon>
        <taxon>Pleosporales</taxon>
        <taxon>Pleosporineae</taxon>
        <taxon>Phaeosphaeriaceae</taxon>
        <taxon>Parastagonospora</taxon>
    </lineage>
</organism>
<evidence type="ECO:0000313" key="2">
    <source>
        <dbReference type="EMBL" id="QRC94046.1"/>
    </source>
</evidence>
<keyword evidence="1" id="KW-0732">Signal</keyword>
<gene>
    <name evidence="2" type="ORF">JI435_073290</name>
</gene>
<dbReference type="EMBL" id="CP069026">
    <property type="protein sequence ID" value="QRC94046.1"/>
    <property type="molecule type" value="Genomic_DNA"/>
</dbReference>
<feature type="chain" id="PRO_5034538104" description="Ig-like domain-containing protein" evidence="1">
    <location>
        <begin position="17"/>
        <end position="175"/>
    </location>
</feature>
<dbReference type="AlphaFoldDB" id="A0A7U2EVS5"/>
<evidence type="ECO:0000256" key="1">
    <source>
        <dbReference type="SAM" id="SignalP"/>
    </source>
</evidence>
<dbReference type="VEuPathDB" id="FungiDB:JI435_073290"/>
<evidence type="ECO:0000313" key="3">
    <source>
        <dbReference type="Proteomes" id="UP000663193"/>
    </source>
</evidence>
<sequence length="175" mass="18231">MHFFTLLLFLLQLAHAAPYPTYTCTQEITNTSAIAVSSTLLTISTSTSAIAVTSTLALSTPTPTPTPTSIASLPAPTAGVYICTLANFTGACTHHLSPASSAPSACVQLDGTASSVGPDKGFECTFFTNAFCDRVLSDGSDAFSVGWPGYKDLKVLGRQWDDGVRSYYCLGEGAA</sequence>
<accession>A0A7U2EVS5</accession>